<feature type="chain" id="PRO_5022773912" evidence="2">
    <location>
        <begin position="27"/>
        <end position="491"/>
    </location>
</feature>
<evidence type="ECO:0000259" key="3">
    <source>
        <dbReference type="Pfam" id="PF00884"/>
    </source>
</evidence>
<protein>
    <submittedName>
        <fullName evidence="5">Choline-sulfatase</fullName>
        <ecNumber evidence="5">3.1.6.6</ecNumber>
    </submittedName>
</protein>
<dbReference type="EC" id="3.1.6.6" evidence="5"/>
<evidence type="ECO:0000256" key="2">
    <source>
        <dbReference type="SAM" id="SignalP"/>
    </source>
</evidence>
<dbReference type="Pfam" id="PF00884">
    <property type="entry name" value="Sulfatase"/>
    <property type="match status" value="1"/>
</dbReference>
<sequence length="491" mass="54598" precursor="true">MLSHSKQFAIAALVALLWLPTALSDAATARPNLVFVIADDCTFRDIGCYGGQAHTPNIDALAEQGMKFTRCFQAAPMCSPTRHNIYTGLYPVKSGAYPNHTFAKAGTQSIVHYLKPLGYRVALSGKTHIDPKEVFPFEYSGVKNNPDMSAIDQLLSECAESSTPFCLFACSNEPHSPWNKGDASRYPPEQVKLPPYLADTPVMRENFSRYLAEITYYDDQVGQILELIDKHEMADNTLVVVVSEQGNSFPFAKWTCYGNGLQSAMIVRWPGRVQPGAVSDAMVEYVDVTPTFVEAAGGEPAEVLDGKSFVPVLTGQTDTHKSVTYGIMTTRGIINGSDAYAIRSVRDDRYRLIWNLNHETKFTNACTKADYFQSMVQAGRGGDAEAAKLVRKYQYRPEFELFDCDVDPLEMNNIVDDPQHIEVVTRLKGQLRQWMQSQGDEGVETELDALAHQGRYKGKSRAEAMEAFRRRDSGAKPKSQKRPGGKKENVK</sequence>
<dbReference type="InterPro" id="IPR052701">
    <property type="entry name" value="GAG_Ulvan_Degrading_Sulfatases"/>
</dbReference>
<evidence type="ECO:0000259" key="4">
    <source>
        <dbReference type="Pfam" id="PF16347"/>
    </source>
</evidence>
<dbReference type="KEGG" id="smam:Mal15_41710"/>
<dbReference type="Proteomes" id="UP000321353">
    <property type="component" value="Chromosome"/>
</dbReference>
<feature type="signal peptide" evidence="2">
    <location>
        <begin position="1"/>
        <end position="26"/>
    </location>
</feature>
<reference evidence="5 6" key="1">
    <citation type="submission" date="2019-02" db="EMBL/GenBank/DDBJ databases">
        <title>Planctomycetal bacteria perform biofilm scaping via a novel small molecule.</title>
        <authorList>
            <person name="Jeske O."/>
            <person name="Boedeker C."/>
            <person name="Wiegand S."/>
            <person name="Breitling P."/>
            <person name="Kallscheuer N."/>
            <person name="Jogler M."/>
            <person name="Rohde M."/>
            <person name="Petersen J."/>
            <person name="Medema M.H."/>
            <person name="Surup F."/>
            <person name="Jogler C."/>
        </authorList>
    </citation>
    <scope>NUCLEOTIDE SEQUENCE [LARGE SCALE GENOMIC DNA]</scope>
    <source>
        <strain evidence="5 6">Mal15</strain>
    </source>
</reference>
<keyword evidence="6" id="KW-1185">Reference proteome</keyword>
<keyword evidence="5" id="KW-0378">Hydrolase</keyword>
<dbReference type="EMBL" id="CP036264">
    <property type="protein sequence ID" value="QEG00102.1"/>
    <property type="molecule type" value="Genomic_DNA"/>
</dbReference>
<dbReference type="InterPro" id="IPR032506">
    <property type="entry name" value="SGSH_C"/>
</dbReference>
<feature type="compositionally biased region" description="Basic and acidic residues" evidence="1">
    <location>
        <begin position="460"/>
        <end position="475"/>
    </location>
</feature>
<dbReference type="GO" id="GO:0047753">
    <property type="term" value="F:choline-sulfatase activity"/>
    <property type="evidence" value="ECO:0007669"/>
    <property type="project" value="UniProtKB-EC"/>
</dbReference>
<evidence type="ECO:0000313" key="5">
    <source>
        <dbReference type="EMBL" id="QEG00102.1"/>
    </source>
</evidence>
<dbReference type="PANTHER" id="PTHR43751:SF1">
    <property type="entry name" value="SULFATASE ATSG-RELATED"/>
    <property type="match status" value="1"/>
</dbReference>
<dbReference type="AlphaFoldDB" id="A0A5B9MFT0"/>
<accession>A0A5B9MFT0</accession>
<dbReference type="RefSeq" id="WP_147869394.1">
    <property type="nucleotide sequence ID" value="NZ_CP036264.1"/>
</dbReference>
<evidence type="ECO:0000313" key="6">
    <source>
        <dbReference type="Proteomes" id="UP000321353"/>
    </source>
</evidence>
<dbReference type="InterPro" id="IPR000917">
    <property type="entry name" value="Sulfatase_N"/>
</dbReference>
<organism evidence="5 6">
    <name type="scientific">Stieleria maiorica</name>
    <dbReference type="NCBI Taxonomy" id="2795974"/>
    <lineage>
        <taxon>Bacteria</taxon>
        <taxon>Pseudomonadati</taxon>
        <taxon>Planctomycetota</taxon>
        <taxon>Planctomycetia</taxon>
        <taxon>Pirellulales</taxon>
        <taxon>Pirellulaceae</taxon>
        <taxon>Stieleria</taxon>
    </lineage>
</organism>
<feature type="region of interest" description="Disordered" evidence="1">
    <location>
        <begin position="454"/>
        <end position="491"/>
    </location>
</feature>
<feature type="domain" description="Sulfatase N-terminal" evidence="3">
    <location>
        <begin position="31"/>
        <end position="297"/>
    </location>
</feature>
<dbReference type="InterPro" id="IPR017850">
    <property type="entry name" value="Alkaline_phosphatase_core_sf"/>
</dbReference>
<proteinExistence type="predicted"/>
<dbReference type="PANTHER" id="PTHR43751">
    <property type="entry name" value="SULFATASE"/>
    <property type="match status" value="1"/>
</dbReference>
<evidence type="ECO:0000256" key="1">
    <source>
        <dbReference type="SAM" id="MobiDB-lite"/>
    </source>
</evidence>
<gene>
    <name evidence="5" type="primary">betC_14</name>
    <name evidence="5" type="ORF">Mal15_41710</name>
</gene>
<dbReference type="SUPFAM" id="SSF53649">
    <property type="entry name" value="Alkaline phosphatase-like"/>
    <property type="match status" value="1"/>
</dbReference>
<dbReference type="Pfam" id="PF16347">
    <property type="entry name" value="SGSH_C"/>
    <property type="match status" value="1"/>
</dbReference>
<dbReference type="CDD" id="cd16027">
    <property type="entry name" value="SGSH"/>
    <property type="match status" value="1"/>
</dbReference>
<keyword evidence="2" id="KW-0732">Signal</keyword>
<feature type="domain" description="N-sulphoglucosamine sulphohydrolase C-terminal" evidence="4">
    <location>
        <begin position="374"/>
        <end position="434"/>
    </location>
</feature>
<dbReference type="Gene3D" id="3.40.720.10">
    <property type="entry name" value="Alkaline Phosphatase, subunit A"/>
    <property type="match status" value="1"/>
</dbReference>
<name>A0A5B9MFT0_9BACT</name>